<evidence type="ECO:0000313" key="2">
    <source>
        <dbReference type="EMBL" id="KAK3774940.1"/>
    </source>
</evidence>
<sequence>MWFEDWASLSPLVKMLIRTEIASGGGSPSCRRRGRRMTGGGIMKSSEVEASSYRKRRQQATGGGVTKSHEVKSPSLRTRSNQVTRRRVTKSQEAESLKHVRRSHQVKGVESTSHMSWSYQMLGGGVTKC</sequence>
<reference evidence="2" key="1">
    <citation type="journal article" date="2023" name="G3 (Bethesda)">
        <title>A reference genome for the long-term kleptoplast-retaining sea slug Elysia crispata morphotype clarki.</title>
        <authorList>
            <person name="Eastman K.E."/>
            <person name="Pendleton A.L."/>
            <person name="Shaikh M.A."/>
            <person name="Suttiyut T."/>
            <person name="Ogas R."/>
            <person name="Tomko P."/>
            <person name="Gavelis G."/>
            <person name="Widhalm J.R."/>
            <person name="Wisecaver J.H."/>
        </authorList>
    </citation>
    <scope>NUCLEOTIDE SEQUENCE</scope>
    <source>
        <strain evidence="2">ECLA1</strain>
    </source>
</reference>
<dbReference type="EMBL" id="JAWDGP010003375">
    <property type="protein sequence ID" value="KAK3774940.1"/>
    <property type="molecule type" value="Genomic_DNA"/>
</dbReference>
<evidence type="ECO:0000313" key="3">
    <source>
        <dbReference type="Proteomes" id="UP001283361"/>
    </source>
</evidence>
<feature type="region of interest" description="Disordered" evidence="1">
    <location>
        <begin position="23"/>
        <end position="113"/>
    </location>
</feature>
<name>A0AAE0ZT32_9GAST</name>
<proteinExistence type="predicted"/>
<comment type="caution">
    <text evidence="2">The sequence shown here is derived from an EMBL/GenBank/DDBJ whole genome shotgun (WGS) entry which is preliminary data.</text>
</comment>
<protein>
    <submittedName>
        <fullName evidence="2">Uncharacterized protein</fullName>
    </submittedName>
</protein>
<dbReference type="AlphaFoldDB" id="A0AAE0ZT32"/>
<gene>
    <name evidence="2" type="ORF">RRG08_028597</name>
</gene>
<accession>A0AAE0ZT32</accession>
<evidence type="ECO:0000256" key="1">
    <source>
        <dbReference type="SAM" id="MobiDB-lite"/>
    </source>
</evidence>
<organism evidence="2 3">
    <name type="scientific">Elysia crispata</name>
    <name type="common">lettuce slug</name>
    <dbReference type="NCBI Taxonomy" id="231223"/>
    <lineage>
        <taxon>Eukaryota</taxon>
        <taxon>Metazoa</taxon>
        <taxon>Spiralia</taxon>
        <taxon>Lophotrochozoa</taxon>
        <taxon>Mollusca</taxon>
        <taxon>Gastropoda</taxon>
        <taxon>Heterobranchia</taxon>
        <taxon>Euthyneura</taxon>
        <taxon>Panpulmonata</taxon>
        <taxon>Sacoglossa</taxon>
        <taxon>Placobranchoidea</taxon>
        <taxon>Plakobranchidae</taxon>
        <taxon>Elysia</taxon>
    </lineage>
</organism>
<keyword evidence="3" id="KW-1185">Reference proteome</keyword>
<dbReference type="Proteomes" id="UP001283361">
    <property type="component" value="Unassembled WGS sequence"/>
</dbReference>